<accession>A0A7S0IAC2</accession>
<reference evidence="2" key="1">
    <citation type="submission" date="2021-01" db="EMBL/GenBank/DDBJ databases">
        <authorList>
            <person name="Corre E."/>
            <person name="Pelletier E."/>
            <person name="Niang G."/>
            <person name="Scheremetjew M."/>
            <person name="Finn R."/>
            <person name="Kale V."/>
            <person name="Holt S."/>
            <person name="Cochrane G."/>
            <person name="Meng A."/>
            <person name="Brown T."/>
            <person name="Cohen L."/>
        </authorList>
    </citation>
    <scope>NUCLEOTIDE SEQUENCE</scope>
    <source>
        <strain evidence="2">CCMP1723</strain>
    </source>
</reference>
<feature type="transmembrane region" description="Helical" evidence="1">
    <location>
        <begin position="80"/>
        <end position="97"/>
    </location>
</feature>
<feature type="transmembrane region" description="Helical" evidence="1">
    <location>
        <begin position="20"/>
        <end position="37"/>
    </location>
</feature>
<feature type="transmembrane region" description="Helical" evidence="1">
    <location>
        <begin position="207"/>
        <end position="226"/>
    </location>
</feature>
<feature type="transmembrane region" description="Helical" evidence="1">
    <location>
        <begin position="49"/>
        <end position="68"/>
    </location>
</feature>
<dbReference type="PANTHER" id="PTHR31446:SF29">
    <property type="entry name" value="ACID PHOSPHATASE_VANADIUM-DEPENDENT HALOPEROXIDASE-RELATED PROTEIN"/>
    <property type="match status" value="1"/>
</dbReference>
<dbReference type="AlphaFoldDB" id="A0A7S0IAC2"/>
<name>A0A7S0IAC2_MICPS</name>
<gene>
    <name evidence="2" type="ORF">MCOM1403_LOCUS3130</name>
</gene>
<dbReference type="Pfam" id="PF02681">
    <property type="entry name" value="DUF212"/>
    <property type="match status" value="1"/>
</dbReference>
<evidence type="ECO:0008006" key="3">
    <source>
        <dbReference type="Google" id="ProtNLM"/>
    </source>
</evidence>
<dbReference type="PANTHER" id="PTHR31446">
    <property type="entry name" value="ACID PHOSPHATASE/VANADIUM-DEPENDENT HALOPEROXIDASE-RELATED PROTEIN"/>
    <property type="match status" value="1"/>
</dbReference>
<organism evidence="2">
    <name type="scientific">Micromonas pusilla</name>
    <name type="common">Picoplanktonic green alga</name>
    <name type="synonym">Chromulina pusilla</name>
    <dbReference type="NCBI Taxonomy" id="38833"/>
    <lineage>
        <taxon>Eukaryota</taxon>
        <taxon>Viridiplantae</taxon>
        <taxon>Chlorophyta</taxon>
        <taxon>Mamiellophyceae</taxon>
        <taxon>Mamiellales</taxon>
        <taxon>Mamiellaceae</taxon>
        <taxon>Micromonas</taxon>
    </lineage>
</organism>
<evidence type="ECO:0000256" key="1">
    <source>
        <dbReference type="SAM" id="Phobius"/>
    </source>
</evidence>
<dbReference type="InterPro" id="IPR003832">
    <property type="entry name" value="DUF212"/>
</dbReference>
<keyword evidence="1" id="KW-0812">Transmembrane</keyword>
<protein>
    <recommendedName>
        <fullName evidence="3">Acid phosphatase/vanadium-dependent haloperoxidase-related protein</fullName>
    </recommendedName>
</protein>
<keyword evidence="1" id="KW-1133">Transmembrane helix</keyword>
<sequence length="235" mass="23902">MTGHVSFSNTGSTLGDNVGLVAALIAVVVAQVLKPFSEWAITGRFKASLMVGSGGFPSSHSSLVTALATGTACQAGLGDPAFATALVLALVVMYDAMGVRRQAGMHATAINNLVTAFPSDHTFRSRGHRAGEDNLVTPLEAGLMGSAGGYASGAADEADGLLGGRGGRSDEANAGDSIQDSLQRGFQDFLDQIQARPLREHIGHTPVQVLAGAILGVVVGATYAWALGDDVLAAV</sequence>
<evidence type="ECO:0000313" key="2">
    <source>
        <dbReference type="EMBL" id="CAD8515705.1"/>
    </source>
</evidence>
<dbReference type="EMBL" id="HBEQ01004008">
    <property type="protein sequence ID" value="CAD8515705.1"/>
    <property type="molecule type" value="Transcribed_RNA"/>
</dbReference>
<keyword evidence="1" id="KW-0472">Membrane</keyword>
<proteinExistence type="predicted"/>